<dbReference type="EMBL" id="KQ971343">
    <property type="protein sequence ID" value="KYB27251.1"/>
    <property type="molecule type" value="Genomic_DNA"/>
</dbReference>
<reference evidence="1 2" key="2">
    <citation type="journal article" date="2010" name="Nucleic Acids Res.">
        <title>BeetleBase in 2010: revisions to provide comprehensive genomic information for Tribolium castaneum.</title>
        <authorList>
            <person name="Kim H.S."/>
            <person name="Murphy T."/>
            <person name="Xia J."/>
            <person name="Caragea D."/>
            <person name="Park Y."/>
            <person name="Beeman R.W."/>
            <person name="Lorenzen M.D."/>
            <person name="Butcher S."/>
            <person name="Manak J.R."/>
            <person name="Brown S.J."/>
        </authorList>
    </citation>
    <scope>GENOME REANNOTATION</scope>
    <source>
        <strain evidence="1 2">Georgia GA2</strain>
    </source>
</reference>
<reference evidence="1 2" key="1">
    <citation type="journal article" date="2008" name="Nature">
        <title>The genome of the model beetle and pest Tribolium castaneum.</title>
        <authorList>
            <consortium name="Tribolium Genome Sequencing Consortium"/>
            <person name="Richards S."/>
            <person name="Gibbs R.A."/>
            <person name="Weinstock G.M."/>
            <person name="Brown S.J."/>
            <person name="Denell R."/>
            <person name="Beeman R.W."/>
            <person name="Gibbs R."/>
            <person name="Beeman R.W."/>
            <person name="Brown S.J."/>
            <person name="Bucher G."/>
            <person name="Friedrich M."/>
            <person name="Grimmelikhuijzen C.J."/>
            <person name="Klingler M."/>
            <person name="Lorenzen M."/>
            <person name="Richards S."/>
            <person name="Roth S."/>
            <person name="Schroder R."/>
            <person name="Tautz D."/>
            <person name="Zdobnov E.M."/>
            <person name="Muzny D."/>
            <person name="Gibbs R.A."/>
            <person name="Weinstock G.M."/>
            <person name="Attaway T."/>
            <person name="Bell S."/>
            <person name="Buhay C.J."/>
            <person name="Chandrabose M.N."/>
            <person name="Chavez D."/>
            <person name="Clerk-Blankenburg K.P."/>
            <person name="Cree A."/>
            <person name="Dao M."/>
            <person name="Davis C."/>
            <person name="Chacko J."/>
            <person name="Dinh H."/>
            <person name="Dugan-Rocha S."/>
            <person name="Fowler G."/>
            <person name="Garner T.T."/>
            <person name="Garnes J."/>
            <person name="Gnirke A."/>
            <person name="Hawes A."/>
            <person name="Hernandez J."/>
            <person name="Hines S."/>
            <person name="Holder M."/>
            <person name="Hume J."/>
            <person name="Jhangiani S.N."/>
            <person name="Joshi V."/>
            <person name="Khan Z.M."/>
            <person name="Jackson L."/>
            <person name="Kovar C."/>
            <person name="Kowis A."/>
            <person name="Lee S."/>
            <person name="Lewis L.R."/>
            <person name="Margolis J."/>
            <person name="Morgan M."/>
            <person name="Nazareth L.V."/>
            <person name="Nguyen N."/>
            <person name="Okwuonu G."/>
            <person name="Parker D."/>
            <person name="Richards S."/>
            <person name="Ruiz S.J."/>
            <person name="Santibanez J."/>
            <person name="Savard J."/>
            <person name="Scherer S.E."/>
            <person name="Schneider B."/>
            <person name="Sodergren E."/>
            <person name="Tautz D."/>
            <person name="Vattahil S."/>
            <person name="Villasana D."/>
            <person name="White C.S."/>
            <person name="Wright R."/>
            <person name="Park Y."/>
            <person name="Beeman R.W."/>
            <person name="Lord J."/>
            <person name="Oppert B."/>
            <person name="Lorenzen M."/>
            <person name="Brown S."/>
            <person name="Wang L."/>
            <person name="Savard J."/>
            <person name="Tautz D."/>
            <person name="Richards S."/>
            <person name="Weinstock G."/>
            <person name="Gibbs R.A."/>
            <person name="Liu Y."/>
            <person name="Worley K."/>
            <person name="Weinstock G."/>
            <person name="Elsik C.G."/>
            <person name="Reese J.T."/>
            <person name="Elhaik E."/>
            <person name="Landan G."/>
            <person name="Graur D."/>
            <person name="Arensburger P."/>
            <person name="Atkinson P."/>
            <person name="Beeman R.W."/>
            <person name="Beidler J."/>
            <person name="Brown S.J."/>
            <person name="Demuth J.P."/>
            <person name="Drury D.W."/>
            <person name="Du Y.Z."/>
            <person name="Fujiwara H."/>
            <person name="Lorenzen M."/>
            <person name="Maselli V."/>
            <person name="Osanai M."/>
            <person name="Park Y."/>
            <person name="Robertson H.M."/>
            <person name="Tu Z."/>
            <person name="Wang J.J."/>
            <person name="Wang S."/>
            <person name="Richards S."/>
            <person name="Song H."/>
            <person name="Zhang L."/>
            <person name="Sodergren E."/>
            <person name="Werner D."/>
            <person name="Stanke M."/>
            <person name="Morgenstern B."/>
            <person name="Solovyev V."/>
            <person name="Kosarev P."/>
            <person name="Brown G."/>
            <person name="Chen H.C."/>
            <person name="Ermolaeva O."/>
            <person name="Hlavina W."/>
            <person name="Kapustin Y."/>
            <person name="Kiryutin B."/>
            <person name="Kitts P."/>
            <person name="Maglott D."/>
            <person name="Pruitt K."/>
            <person name="Sapojnikov V."/>
            <person name="Souvorov A."/>
            <person name="Mackey A.J."/>
            <person name="Waterhouse R.M."/>
            <person name="Wyder S."/>
            <person name="Zdobnov E.M."/>
            <person name="Zdobnov E.M."/>
            <person name="Wyder S."/>
            <person name="Kriventseva E.V."/>
            <person name="Kadowaki T."/>
            <person name="Bork P."/>
            <person name="Aranda M."/>
            <person name="Bao R."/>
            <person name="Beermann A."/>
            <person name="Berns N."/>
            <person name="Bolognesi R."/>
            <person name="Bonneton F."/>
            <person name="Bopp D."/>
            <person name="Brown S.J."/>
            <person name="Bucher G."/>
            <person name="Butts T."/>
            <person name="Chaumot A."/>
            <person name="Denell R.E."/>
            <person name="Ferrier D.E."/>
            <person name="Friedrich M."/>
            <person name="Gordon C.M."/>
            <person name="Jindra M."/>
            <person name="Klingler M."/>
            <person name="Lan Q."/>
            <person name="Lattorff H.M."/>
            <person name="Laudet V."/>
            <person name="von Levetsow C."/>
            <person name="Liu Z."/>
            <person name="Lutz R."/>
            <person name="Lynch J.A."/>
            <person name="da Fonseca R.N."/>
            <person name="Posnien N."/>
            <person name="Reuter R."/>
            <person name="Roth S."/>
            <person name="Savard J."/>
            <person name="Schinko J.B."/>
            <person name="Schmitt C."/>
            <person name="Schoppmeier M."/>
            <person name="Schroder R."/>
            <person name="Shippy T.D."/>
            <person name="Simonnet F."/>
            <person name="Marques-Souza H."/>
            <person name="Tautz D."/>
            <person name="Tomoyasu Y."/>
            <person name="Trauner J."/>
            <person name="Van der Zee M."/>
            <person name="Vervoort M."/>
            <person name="Wittkopp N."/>
            <person name="Wimmer E.A."/>
            <person name="Yang X."/>
            <person name="Jones A.K."/>
            <person name="Sattelle D.B."/>
            <person name="Ebert P.R."/>
            <person name="Nelson D."/>
            <person name="Scott J.G."/>
            <person name="Beeman R.W."/>
            <person name="Muthukrishnan S."/>
            <person name="Kramer K.J."/>
            <person name="Arakane Y."/>
            <person name="Beeman R.W."/>
            <person name="Zhu Q."/>
            <person name="Hogenkamp D."/>
            <person name="Dixit R."/>
            <person name="Oppert B."/>
            <person name="Jiang H."/>
            <person name="Zou Z."/>
            <person name="Marshall J."/>
            <person name="Elpidina E."/>
            <person name="Vinokurov K."/>
            <person name="Oppert C."/>
            <person name="Zou Z."/>
            <person name="Evans J."/>
            <person name="Lu Z."/>
            <person name="Zhao P."/>
            <person name="Sumathipala N."/>
            <person name="Altincicek B."/>
            <person name="Vilcinskas A."/>
            <person name="Williams M."/>
            <person name="Hultmark D."/>
            <person name="Hetru C."/>
            <person name="Jiang H."/>
            <person name="Grimmelikhuijzen C.J."/>
            <person name="Hauser F."/>
            <person name="Cazzamali G."/>
            <person name="Williamson M."/>
            <person name="Park Y."/>
            <person name="Li B."/>
            <person name="Tanaka Y."/>
            <person name="Predel R."/>
            <person name="Neupert S."/>
            <person name="Schachtner J."/>
            <person name="Verleyen P."/>
            <person name="Raible F."/>
            <person name="Bork P."/>
            <person name="Friedrich M."/>
            <person name="Walden K.K."/>
            <person name="Robertson H.M."/>
            <person name="Angeli S."/>
            <person name="Foret S."/>
            <person name="Bucher G."/>
            <person name="Schuetz S."/>
            <person name="Maleszka R."/>
            <person name="Wimmer E.A."/>
            <person name="Beeman R.W."/>
            <person name="Lorenzen M."/>
            <person name="Tomoyasu Y."/>
            <person name="Miller S.C."/>
            <person name="Grossmann D."/>
            <person name="Bucher G."/>
        </authorList>
    </citation>
    <scope>NUCLEOTIDE SEQUENCE [LARGE SCALE GENOMIC DNA]</scope>
    <source>
        <strain evidence="1 2">Georgia GA2</strain>
    </source>
</reference>
<gene>
    <name evidence="1" type="primary">AUGUSTUS-3.0.2_34698</name>
    <name evidence="1" type="ORF">TcasGA2_TC034698</name>
</gene>
<evidence type="ECO:0000313" key="2">
    <source>
        <dbReference type="Proteomes" id="UP000007266"/>
    </source>
</evidence>
<organism evidence="1 2">
    <name type="scientific">Tribolium castaneum</name>
    <name type="common">Red flour beetle</name>
    <dbReference type="NCBI Taxonomy" id="7070"/>
    <lineage>
        <taxon>Eukaryota</taxon>
        <taxon>Metazoa</taxon>
        <taxon>Ecdysozoa</taxon>
        <taxon>Arthropoda</taxon>
        <taxon>Hexapoda</taxon>
        <taxon>Insecta</taxon>
        <taxon>Pterygota</taxon>
        <taxon>Neoptera</taxon>
        <taxon>Endopterygota</taxon>
        <taxon>Coleoptera</taxon>
        <taxon>Polyphaga</taxon>
        <taxon>Cucujiformia</taxon>
        <taxon>Tenebrionidae</taxon>
        <taxon>Tenebrionidae incertae sedis</taxon>
        <taxon>Tribolium</taxon>
    </lineage>
</organism>
<protein>
    <submittedName>
        <fullName evidence="1">Uncharacterized protein</fullName>
    </submittedName>
</protein>
<name>A0A139WHC3_TRICA</name>
<dbReference type="AlphaFoldDB" id="A0A139WHC3"/>
<sequence length="43" mass="4994">MNNKNDNKWRPMAISNPSTRLRLAKNMPQWVVSILCVTMSFEA</sequence>
<evidence type="ECO:0000313" key="1">
    <source>
        <dbReference type="EMBL" id="KYB27251.1"/>
    </source>
</evidence>
<dbReference type="Proteomes" id="UP000007266">
    <property type="component" value="Linkage group 5"/>
</dbReference>
<accession>A0A139WHC3</accession>
<keyword evidence="2" id="KW-1185">Reference proteome</keyword>
<proteinExistence type="predicted"/>
<dbReference type="InParanoid" id="A0A139WHC3"/>